<dbReference type="Proteomes" id="UP000292927">
    <property type="component" value="Unassembled WGS sequence"/>
</dbReference>
<keyword evidence="2" id="KW-1185">Reference proteome</keyword>
<comment type="caution">
    <text evidence="1">The sequence shown here is derived from an EMBL/GenBank/DDBJ whole genome shotgun (WGS) entry which is preliminary data.</text>
</comment>
<sequence>MSYKVSGTTITLTRGDTFMAQISVADSKGNPYEPSEGDSIRFAMKANYTDEDTLLVKDIPIDTMKLILNPEDTKDLAFGTYVYDIQLTKASGEVDTFITTSKIKIAEEVC</sequence>
<dbReference type="EMBL" id="SGXF01000005">
    <property type="protein sequence ID" value="RZS94225.1"/>
    <property type="molecule type" value="Genomic_DNA"/>
</dbReference>
<reference evidence="1 2" key="1">
    <citation type="submission" date="2019-02" db="EMBL/GenBank/DDBJ databases">
        <title>Genomic Encyclopedia of Type Strains, Phase IV (KMG-IV): sequencing the most valuable type-strain genomes for metagenomic binning, comparative biology and taxonomic classification.</title>
        <authorList>
            <person name="Goeker M."/>
        </authorList>
    </citation>
    <scope>NUCLEOTIDE SEQUENCE [LARGE SCALE GENOMIC DNA]</scope>
    <source>
        <strain evidence="1 2">DSM 29486</strain>
    </source>
</reference>
<dbReference type="AlphaFoldDB" id="A0A4Q7P347"/>
<protein>
    <submittedName>
        <fullName evidence="1">Uncharacterized protein</fullName>
    </submittedName>
</protein>
<name>A0A4Q7P347_9FIRM</name>
<gene>
    <name evidence="1" type="ORF">EV209_2595</name>
</gene>
<dbReference type="RefSeq" id="WP_130435844.1">
    <property type="nucleotide sequence ID" value="NZ_SGXF01000005.1"/>
</dbReference>
<evidence type="ECO:0000313" key="1">
    <source>
        <dbReference type="EMBL" id="RZS94225.1"/>
    </source>
</evidence>
<organism evidence="1 2">
    <name type="scientific">Cuneatibacter caecimuris</name>
    <dbReference type="NCBI Taxonomy" id="1796618"/>
    <lineage>
        <taxon>Bacteria</taxon>
        <taxon>Bacillati</taxon>
        <taxon>Bacillota</taxon>
        <taxon>Clostridia</taxon>
        <taxon>Lachnospirales</taxon>
        <taxon>Lachnospiraceae</taxon>
        <taxon>Cuneatibacter</taxon>
    </lineage>
</organism>
<evidence type="ECO:0000313" key="2">
    <source>
        <dbReference type="Proteomes" id="UP000292927"/>
    </source>
</evidence>
<proteinExistence type="predicted"/>
<dbReference type="OrthoDB" id="1854898at2"/>
<accession>A0A4Q7P347</accession>